<reference evidence="1" key="1">
    <citation type="submission" date="2021-08" db="EMBL/GenBank/DDBJ databases">
        <title>The first chromosome-level gecko genome reveals the dynamic sex chromosomes of Neotropical dwarf geckos (Sphaerodactylidae: Sphaerodactylus).</title>
        <authorList>
            <person name="Pinto B.J."/>
            <person name="Keating S.E."/>
            <person name="Gamble T."/>
        </authorList>
    </citation>
    <scope>NUCLEOTIDE SEQUENCE</scope>
    <source>
        <strain evidence="1">TG3544</strain>
    </source>
</reference>
<proteinExistence type="predicted"/>
<organism evidence="1 2">
    <name type="scientific">Sphaerodactylus townsendi</name>
    <dbReference type="NCBI Taxonomy" id="933632"/>
    <lineage>
        <taxon>Eukaryota</taxon>
        <taxon>Metazoa</taxon>
        <taxon>Chordata</taxon>
        <taxon>Craniata</taxon>
        <taxon>Vertebrata</taxon>
        <taxon>Euteleostomi</taxon>
        <taxon>Lepidosauria</taxon>
        <taxon>Squamata</taxon>
        <taxon>Bifurcata</taxon>
        <taxon>Gekkota</taxon>
        <taxon>Sphaerodactylidae</taxon>
        <taxon>Sphaerodactylus</taxon>
    </lineage>
</organism>
<protein>
    <submittedName>
        <fullName evidence="1">Cadherin-4</fullName>
    </submittedName>
</protein>
<accession>A0ACB8F7E2</accession>
<keyword evidence="2" id="KW-1185">Reference proteome</keyword>
<name>A0ACB8F7E2_9SAUR</name>
<comment type="caution">
    <text evidence="1">The sequence shown here is derived from an EMBL/GenBank/DDBJ whole genome shotgun (WGS) entry which is preliminary data.</text>
</comment>
<evidence type="ECO:0000313" key="1">
    <source>
        <dbReference type="EMBL" id="KAH8000814.1"/>
    </source>
</evidence>
<gene>
    <name evidence="1" type="primary">CDH4_3</name>
    <name evidence="1" type="ORF">K3G42_029306</name>
</gene>
<dbReference type="Proteomes" id="UP000827872">
    <property type="component" value="Linkage Group LG05"/>
</dbReference>
<sequence>MFSGEVPENRVEVVVANLTVLDRDQPHSPNWNAVYRIISGDPSGHFTIRTDPVTNEGLVTVVRPAKDSFENCVYF</sequence>
<dbReference type="EMBL" id="CM037618">
    <property type="protein sequence ID" value="KAH8000814.1"/>
    <property type="molecule type" value="Genomic_DNA"/>
</dbReference>
<evidence type="ECO:0000313" key="2">
    <source>
        <dbReference type="Proteomes" id="UP000827872"/>
    </source>
</evidence>